<dbReference type="PANTHER" id="PTHR32282:SF33">
    <property type="entry name" value="PEPTIDOGLYCAN GLYCOSYLTRANSFERASE"/>
    <property type="match status" value="1"/>
</dbReference>
<dbReference type="GO" id="GO:0009002">
    <property type="term" value="F:serine-type D-Ala-D-Ala carboxypeptidase activity"/>
    <property type="evidence" value="ECO:0007669"/>
    <property type="project" value="UniProtKB-EC"/>
</dbReference>
<evidence type="ECO:0000313" key="21">
    <source>
        <dbReference type="Proteomes" id="UP000249393"/>
    </source>
</evidence>
<keyword evidence="5" id="KW-0645">Protease</keyword>
<dbReference type="InterPro" id="IPR031375">
    <property type="entry name" value="PBP_N"/>
</dbReference>
<dbReference type="Pfam" id="PF00905">
    <property type="entry name" value="Transpeptidase"/>
    <property type="match status" value="1"/>
</dbReference>
<keyword evidence="8" id="KW-0378">Hydrolase</keyword>
<dbReference type="InterPro" id="IPR001460">
    <property type="entry name" value="PCN-bd_Tpept"/>
</dbReference>
<evidence type="ECO:0000259" key="19">
    <source>
        <dbReference type="Pfam" id="PF17093"/>
    </source>
</evidence>
<dbReference type="Pfam" id="PF00912">
    <property type="entry name" value="Transgly"/>
    <property type="match status" value="1"/>
</dbReference>
<proteinExistence type="inferred from homology"/>
<dbReference type="GO" id="GO:0009252">
    <property type="term" value="P:peptidoglycan biosynthetic process"/>
    <property type="evidence" value="ECO:0007669"/>
    <property type="project" value="UniProtKB-UniPathway"/>
</dbReference>
<comment type="catalytic activity">
    <reaction evidence="13">
        <text>Preferential cleavage: (Ac)2-L-Lys-D-Ala-|-D-Ala. Also transpeptidation of peptidyl-alanyl moieties that are N-acyl substituents of D-alanine.</text>
        <dbReference type="EC" id="3.4.16.4"/>
    </reaction>
</comment>
<dbReference type="GO" id="GO:0008955">
    <property type="term" value="F:peptidoglycan glycosyltransferase activity"/>
    <property type="evidence" value="ECO:0007669"/>
    <property type="project" value="UniProtKB-EC"/>
</dbReference>
<dbReference type="GO" id="GO:0008658">
    <property type="term" value="F:penicillin binding"/>
    <property type="evidence" value="ECO:0007669"/>
    <property type="project" value="InterPro"/>
</dbReference>
<comment type="similarity">
    <text evidence="3">In the N-terminal section; belongs to the glycosyltransferase 51 family.</text>
</comment>
<dbReference type="SUPFAM" id="SSF53955">
    <property type="entry name" value="Lysozyme-like"/>
    <property type="match status" value="1"/>
</dbReference>
<dbReference type="PANTHER" id="PTHR32282">
    <property type="entry name" value="BINDING PROTEIN TRANSPEPTIDASE, PUTATIVE-RELATED"/>
    <property type="match status" value="1"/>
</dbReference>
<feature type="domain" description="Penicillin-binding protein N-terminal" evidence="19">
    <location>
        <begin position="16"/>
        <end position="100"/>
    </location>
</feature>
<dbReference type="InterPro" id="IPR036950">
    <property type="entry name" value="PBP_transglycosylase"/>
</dbReference>
<evidence type="ECO:0000256" key="4">
    <source>
        <dbReference type="ARBA" id="ARBA00022645"/>
    </source>
</evidence>
<dbReference type="RefSeq" id="WP_304276157.1">
    <property type="nucleotide sequence ID" value="NZ_QFQZ01000016.1"/>
</dbReference>
<dbReference type="GO" id="GO:0008360">
    <property type="term" value="P:regulation of cell shape"/>
    <property type="evidence" value="ECO:0007669"/>
    <property type="project" value="UniProtKB-KW"/>
</dbReference>
<keyword evidence="10" id="KW-0573">Peptidoglycan synthesis</keyword>
<comment type="similarity">
    <text evidence="2">In the C-terminal section; belongs to the transpeptidase family.</text>
</comment>
<reference evidence="20 21" key="1">
    <citation type="submission" date="2017-08" db="EMBL/GenBank/DDBJ databases">
        <title>Infants hospitalized years apart are colonized by the same room-sourced microbial strains.</title>
        <authorList>
            <person name="Brooks B."/>
            <person name="Olm M.R."/>
            <person name="Firek B.A."/>
            <person name="Baker R."/>
            <person name="Thomas B.C."/>
            <person name="Morowitz M.J."/>
            <person name="Banfield J.F."/>
        </authorList>
    </citation>
    <scope>NUCLEOTIDE SEQUENCE [LARGE SCALE GENOMIC DNA]</scope>
    <source>
        <strain evidence="20">S2_003_000_R2_4</strain>
    </source>
</reference>
<feature type="domain" description="Glycosyl transferase family 51" evidence="18">
    <location>
        <begin position="103"/>
        <end position="276"/>
    </location>
</feature>
<keyword evidence="16" id="KW-1133">Transmembrane helix</keyword>
<dbReference type="NCBIfam" id="TIGR02074">
    <property type="entry name" value="PBP_1a_fam"/>
    <property type="match status" value="1"/>
</dbReference>
<accession>A0A2W5V859</accession>
<gene>
    <name evidence="20" type="ORF">DI526_07405</name>
</gene>
<feature type="transmembrane region" description="Helical" evidence="16">
    <location>
        <begin position="43"/>
        <end position="70"/>
    </location>
</feature>
<comment type="pathway">
    <text evidence="1">Cell wall biogenesis; peptidoglycan biosynthesis.</text>
</comment>
<dbReference type="AlphaFoldDB" id="A0A2W5V859"/>
<dbReference type="Gene3D" id="1.10.3810.10">
    <property type="entry name" value="Biosynthetic peptidoglycan transglycosylase-like"/>
    <property type="match status" value="1"/>
</dbReference>
<organism evidence="20 21">
    <name type="scientific">Caulobacter segnis</name>
    <dbReference type="NCBI Taxonomy" id="88688"/>
    <lineage>
        <taxon>Bacteria</taxon>
        <taxon>Pseudomonadati</taxon>
        <taxon>Pseudomonadota</taxon>
        <taxon>Alphaproteobacteria</taxon>
        <taxon>Caulobacterales</taxon>
        <taxon>Caulobacteraceae</taxon>
        <taxon>Caulobacter</taxon>
    </lineage>
</organism>
<evidence type="ECO:0000256" key="14">
    <source>
        <dbReference type="ARBA" id="ARBA00049902"/>
    </source>
</evidence>
<keyword evidence="16" id="KW-0812">Transmembrane</keyword>
<dbReference type="InterPro" id="IPR012338">
    <property type="entry name" value="Beta-lactam/transpept-like"/>
</dbReference>
<evidence type="ECO:0000256" key="7">
    <source>
        <dbReference type="ARBA" id="ARBA00022679"/>
    </source>
</evidence>
<dbReference type="InterPro" id="IPR050396">
    <property type="entry name" value="Glycosyltr_51/Transpeptidase"/>
</dbReference>
<dbReference type="Pfam" id="PF17093">
    <property type="entry name" value="PBP_N"/>
    <property type="match status" value="1"/>
</dbReference>
<evidence type="ECO:0000256" key="15">
    <source>
        <dbReference type="SAM" id="MobiDB-lite"/>
    </source>
</evidence>
<evidence type="ECO:0000256" key="9">
    <source>
        <dbReference type="ARBA" id="ARBA00022960"/>
    </source>
</evidence>
<comment type="catalytic activity">
    <reaction evidence="14">
        <text>[GlcNAc-(1-&gt;4)-Mur2Ac(oyl-L-Ala-gamma-D-Glu-L-Lys-D-Ala-D-Ala)](n)-di-trans,octa-cis-undecaprenyl diphosphate + beta-D-GlcNAc-(1-&gt;4)-Mur2Ac(oyl-L-Ala-gamma-D-Glu-L-Lys-D-Ala-D-Ala)-di-trans,octa-cis-undecaprenyl diphosphate = [GlcNAc-(1-&gt;4)-Mur2Ac(oyl-L-Ala-gamma-D-Glu-L-Lys-D-Ala-D-Ala)](n+1)-di-trans,octa-cis-undecaprenyl diphosphate + di-trans,octa-cis-undecaprenyl diphosphate + H(+)</text>
        <dbReference type="Rhea" id="RHEA:23708"/>
        <dbReference type="Rhea" id="RHEA-COMP:9602"/>
        <dbReference type="Rhea" id="RHEA-COMP:9603"/>
        <dbReference type="ChEBI" id="CHEBI:15378"/>
        <dbReference type="ChEBI" id="CHEBI:58405"/>
        <dbReference type="ChEBI" id="CHEBI:60033"/>
        <dbReference type="ChEBI" id="CHEBI:78435"/>
        <dbReference type="EC" id="2.4.99.28"/>
    </reaction>
</comment>
<keyword evidence="7" id="KW-0808">Transferase</keyword>
<feature type="region of interest" description="Disordered" evidence="15">
    <location>
        <begin position="1"/>
        <end position="27"/>
    </location>
</feature>
<feature type="domain" description="Penicillin-binding protein transpeptidase" evidence="17">
    <location>
        <begin position="370"/>
        <end position="596"/>
    </location>
</feature>
<dbReference type="FunFam" id="1.10.3810.10:FF:000001">
    <property type="entry name" value="Penicillin-binding protein 1A"/>
    <property type="match status" value="1"/>
</dbReference>
<dbReference type="Gene3D" id="3.40.710.10">
    <property type="entry name" value="DD-peptidase/beta-lactamase superfamily"/>
    <property type="match status" value="1"/>
</dbReference>
<dbReference type="SUPFAM" id="SSF56601">
    <property type="entry name" value="beta-lactamase/transpeptidase-like"/>
    <property type="match status" value="1"/>
</dbReference>
<evidence type="ECO:0000256" key="3">
    <source>
        <dbReference type="ARBA" id="ARBA00007739"/>
    </source>
</evidence>
<evidence type="ECO:0000256" key="11">
    <source>
        <dbReference type="ARBA" id="ARBA00023268"/>
    </source>
</evidence>
<evidence type="ECO:0000256" key="10">
    <source>
        <dbReference type="ARBA" id="ARBA00022984"/>
    </source>
</evidence>
<keyword evidence="6" id="KW-0328">Glycosyltransferase</keyword>
<keyword evidence="9" id="KW-0133">Cell shape</keyword>
<comment type="caution">
    <text evidence="20">The sequence shown here is derived from an EMBL/GenBank/DDBJ whole genome shotgun (WGS) entry which is preliminary data.</text>
</comment>
<protein>
    <submittedName>
        <fullName evidence="20">Penicillin-binding protein</fullName>
    </submittedName>
</protein>
<evidence type="ECO:0000256" key="1">
    <source>
        <dbReference type="ARBA" id="ARBA00004752"/>
    </source>
</evidence>
<dbReference type="UniPathway" id="UPA00219"/>
<sequence length="685" mass="74552">MTDSTPPTDETPPPEAPAAPSPAAEPPLRLEAKPAKRRGMWRVWAWLFVGLVAAILLTVMAAAGGAYVVWDKYLKDTPQLPPREALFALNRAPAIRFEDRYGQVIATRGPRYGRRVTVDELPPYVAQAFLAAEDRRFYQHGAIDVQGVFRAAWINWRAGRTVQGASTLTQQLAKGLFLSPDRVIKRKLQEMLLAHRLEQVLTKDEILEIYLNRIYFGAGTYGLDGAAQTYFGKSASQLTLSEAALLASLPKAPTRLALNRDLERALARSRLILANMRAEGWITDREERDALADRPALSPIGQDEGDFGWVLDYATGEAVKIAGPNAPDLVVRLTIDPLLQREAAQTIRETIAVDGPTSGASQAALLSLSSDGAIRAMIGGTDYVESPFNRAVQARRQPGSTFKPFVYATAVEHGVLPTDIRVDEPVKFGDWAPENYGGGYRGPMSVEQALIASTNTIAAQLGHEVGGAAIGELARRFGITSLPETPDLSVALGSYEVNLLQLTSGFQVLQLGGIRLEPYLIQSIGTQGGQEIWAHQPPEAERRVYDIGHASIMVRMMEKVVTEGTARRAEFGRPAAGKTGTSQNWRDAWFVGFTPDYVTGVWVGNDDERPMNKVVGGDLPAGIWRRFMVAAHASLAVSDFPWLLADPLVESKPDPRNGFYEGLAAELGRAAAEREGADAPAEPVN</sequence>
<evidence type="ECO:0000256" key="12">
    <source>
        <dbReference type="ARBA" id="ARBA00023316"/>
    </source>
</evidence>
<evidence type="ECO:0000256" key="5">
    <source>
        <dbReference type="ARBA" id="ARBA00022670"/>
    </source>
</evidence>
<evidence type="ECO:0000256" key="8">
    <source>
        <dbReference type="ARBA" id="ARBA00022801"/>
    </source>
</evidence>
<dbReference type="InterPro" id="IPR001264">
    <property type="entry name" value="Glyco_trans_51"/>
</dbReference>
<dbReference type="Proteomes" id="UP000249393">
    <property type="component" value="Unassembled WGS sequence"/>
</dbReference>
<dbReference type="GO" id="GO:0030288">
    <property type="term" value="C:outer membrane-bounded periplasmic space"/>
    <property type="evidence" value="ECO:0007669"/>
    <property type="project" value="TreeGrafter"/>
</dbReference>
<dbReference type="InterPro" id="IPR023346">
    <property type="entry name" value="Lysozyme-like_dom_sf"/>
</dbReference>
<name>A0A2W5V859_9CAUL</name>
<keyword evidence="4" id="KW-0121">Carboxypeptidase</keyword>
<dbReference type="GO" id="GO:0006508">
    <property type="term" value="P:proteolysis"/>
    <property type="evidence" value="ECO:0007669"/>
    <property type="project" value="UniProtKB-KW"/>
</dbReference>
<keyword evidence="11" id="KW-0511">Multifunctional enzyme</keyword>
<evidence type="ECO:0000256" key="6">
    <source>
        <dbReference type="ARBA" id="ARBA00022676"/>
    </source>
</evidence>
<evidence type="ECO:0000259" key="17">
    <source>
        <dbReference type="Pfam" id="PF00905"/>
    </source>
</evidence>
<dbReference type="EMBL" id="QFQZ01000016">
    <property type="protein sequence ID" value="PZR35402.1"/>
    <property type="molecule type" value="Genomic_DNA"/>
</dbReference>
<feature type="compositionally biased region" description="Pro residues" evidence="15">
    <location>
        <begin position="9"/>
        <end position="25"/>
    </location>
</feature>
<keyword evidence="16" id="KW-0472">Membrane</keyword>
<evidence type="ECO:0000256" key="13">
    <source>
        <dbReference type="ARBA" id="ARBA00034000"/>
    </source>
</evidence>
<evidence type="ECO:0000256" key="2">
    <source>
        <dbReference type="ARBA" id="ARBA00007090"/>
    </source>
</evidence>
<evidence type="ECO:0000313" key="20">
    <source>
        <dbReference type="EMBL" id="PZR35402.1"/>
    </source>
</evidence>
<keyword evidence="12" id="KW-0961">Cell wall biogenesis/degradation</keyword>
<evidence type="ECO:0000256" key="16">
    <source>
        <dbReference type="SAM" id="Phobius"/>
    </source>
</evidence>
<evidence type="ECO:0000259" key="18">
    <source>
        <dbReference type="Pfam" id="PF00912"/>
    </source>
</evidence>
<dbReference type="GO" id="GO:0071555">
    <property type="term" value="P:cell wall organization"/>
    <property type="evidence" value="ECO:0007669"/>
    <property type="project" value="UniProtKB-KW"/>
</dbReference>